<dbReference type="InterPro" id="IPR010610">
    <property type="entry name" value="EryCIII-like_C"/>
</dbReference>
<evidence type="ECO:0000259" key="1">
    <source>
        <dbReference type="Pfam" id="PF03033"/>
    </source>
</evidence>
<dbReference type="Proteomes" id="UP000236318">
    <property type="component" value="Unassembled WGS sequence"/>
</dbReference>
<evidence type="ECO:0000313" key="3">
    <source>
        <dbReference type="EMBL" id="SOX53842.1"/>
    </source>
</evidence>
<dbReference type="GO" id="GO:0033072">
    <property type="term" value="P:vancomycin biosynthetic process"/>
    <property type="evidence" value="ECO:0007669"/>
    <property type="project" value="UniProtKB-ARBA"/>
</dbReference>
<accession>A0A2K4YAM0</accession>
<dbReference type="EMBL" id="FXEG02000002">
    <property type="protein sequence ID" value="SOX53842.1"/>
    <property type="molecule type" value="Genomic_DNA"/>
</dbReference>
<dbReference type="OrthoDB" id="3253247at2"/>
<dbReference type="CDD" id="cd03784">
    <property type="entry name" value="GT1_Gtf-like"/>
    <property type="match status" value="1"/>
</dbReference>
<dbReference type="Pfam" id="PF06722">
    <property type="entry name" value="EryCIII-like_C"/>
    <property type="match status" value="1"/>
</dbReference>
<dbReference type="GO" id="GO:0005975">
    <property type="term" value="P:carbohydrate metabolic process"/>
    <property type="evidence" value="ECO:0007669"/>
    <property type="project" value="InterPro"/>
</dbReference>
<gene>
    <name evidence="3" type="ORF">MAAFP003_2518</name>
</gene>
<dbReference type="GO" id="GO:0016758">
    <property type="term" value="F:hexosyltransferase activity"/>
    <property type="evidence" value="ECO:0007669"/>
    <property type="project" value="InterPro"/>
</dbReference>
<comment type="caution">
    <text evidence="3">The sequence shown here is derived from an EMBL/GenBank/DDBJ whole genome shotgun (WGS) entry which is preliminary data.</text>
</comment>
<protein>
    <submittedName>
        <fullName evidence="3">Glycosyltransferase</fullName>
    </submittedName>
</protein>
<dbReference type="Pfam" id="PF03033">
    <property type="entry name" value="Glyco_transf_28"/>
    <property type="match status" value="1"/>
</dbReference>
<feature type="domain" description="Glycosyltransferase family 28 N-terminal" evidence="1">
    <location>
        <begin position="3"/>
        <end position="45"/>
    </location>
</feature>
<name>A0A2K4YAM0_9MYCO</name>
<dbReference type="InterPro" id="IPR002213">
    <property type="entry name" value="UDP_glucos_trans"/>
</dbReference>
<sequence length="422" mass="46502">MKFVLANWGTRGEVEPYLTVGRELLRRGHDVTMAVAPEMVDFVESIGPAGVAYGPELRVILDPHRDYWTYWFANPWKLRKLDRMWRQVVEPLTQCRAEVSRTLTSLADGADLLVTGMNYEDTAANVAEHCGIPLATLHHFPWRINGTMVPFVPTPLGRAGMTVYEWLLWRGSKQADAAQRHDLGLPAATSPWTRRIAERGSLEIQAYDAACYPGLAAEWSKWNNQRPFVGALTLELPTDADADVMSWIASGRPPICFAFGSAAVESAADTLAMIATACAHLGERALISEAGTDFRSVSQFDHIKVVDAMNYATVLPACRAVVHHGGAGTTNAGLRAGLPTLILWTLPDQAIWAARIKRLKLGRGRRLSTTTQESLVSDLDTILASKYRTRAREFASTMTKPADSAAATADLVENFARSRWVR</sequence>
<organism evidence="3 4">
    <name type="scientific">Mycobacterium ahvazicum</name>
    <dbReference type="NCBI Taxonomy" id="1964395"/>
    <lineage>
        <taxon>Bacteria</taxon>
        <taxon>Bacillati</taxon>
        <taxon>Actinomycetota</taxon>
        <taxon>Actinomycetes</taxon>
        <taxon>Mycobacteriales</taxon>
        <taxon>Mycobacteriaceae</taxon>
        <taxon>Mycobacterium</taxon>
        <taxon>Mycobacterium simiae complex</taxon>
    </lineage>
</organism>
<dbReference type="PANTHER" id="PTHR48050">
    <property type="entry name" value="STEROL 3-BETA-GLUCOSYLTRANSFERASE"/>
    <property type="match status" value="1"/>
</dbReference>
<dbReference type="InterPro" id="IPR050426">
    <property type="entry name" value="Glycosyltransferase_28"/>
</dbReference>
<keyword evidence="4" id="KW-1185">Reference proteome</keyword>
<dbReference type="SUPFAM" id="SSF53756">
    <property type="entry name" value="UDP-Glycosyltransferase/glycogen phosphorylase"/>
    <property type="match status" value="1"/>
</dbReference>
<dbReference type="Gene3D" id="3.40.50.2000">
    <property type="entry name" value="Glycogen Phosphorylase B"/>
    <property type="match status" value="2"/>
</dbReference>
<proteinExistence type="predicted"/>
<dbReference type="RefSeq" id="WP_096287355.1">
    <property type="nucleotide sequence ID" value="NZ_FXEG02000002.1"/>
</dbReference>
<evidence type="ECO:0000259" key="2">
    <source>
        <dbReference type="Pfam" id="PF06722"/>
    </source>
</evidence>
<reference evidence="3" key="1">
    <citation type="submission" date="2018-01" db="EMBL/GenBank/DDBJ databases">
        <authorList>
            <consortium name="Urmite Genomes"/>
        </authorList>
    </citation>
    <scope>NUCLEOTIDE SEQUENCE [LARGE SCALE GENOMIC DNA]</scope>
    <source>
        <strain evidence="3">AFP003</strain>
    </source>
</reference>
<dbReference type="GO" id="GO:0008194">
    <property type="term" value="F:UDP-glycosyltransferase activity"/>
    <property type="evidence" value="ECO:0007669"/>
    <property type="project" value="InterPro"/>
</dbReference>
<dbReference type="InterPro" id="IPR004276">
    <property type="entry name" value="GlycoTrans_28_N"/>
</dbReference>
<feature type="domain" description="Erythromycin biosynthesis protein CIII-like C-terminal" evidence="2">
    <location>
        <begin position="301"/>
        <end position="399"/>
    </location>
</feature>
<dbReference type="PANTHER" id="PTHR48050:SF13">
    <property type="entry name" value="STEROL 3-BETA-GLUCOSYLTRANSFERASE UGT80A2"/>
    <property type="match status" value="1"/>
</dbReference>
<evidence type="ECO:0000313" key="4">
    <source>
        <dbReference type="Proteomes" id="UP000236318"/>
    </source>
</evidence>
<dbReference type="FunFam" id="3.40.50.2000:FF:000009">
    <property type="entry name" value="Sterol 3-beta-glucosyltransferase UGT80A2"/>
    <property type="match status" value="1"/>
</dbReference>
<dbReference type="AlphaFoldDB" id="A0A2K4YAM0"/>